<organism evidence="1 2">
    <name type="scientific">Arenimonas composti TR7-09 = DSM 18010</name>
    <dbReference type="NCBI Taxonomy" id="1121013"/>
    <lineage>
        <taxon>Bacteria</taxon>
        <taxon>Pseudomonadati</taxon>
        <taxon>Pseudomonadota</taxon>
        <taxon>Gammaproteobacteria</taxon>
        <taxon>Lysobacterales</taxon>
        <taxon>Lysobacteraceae</taxon>
        <taxon>Arenimonas</taxon>
    </lineage>
</organism>
<gene>
    <name evidence="1" type="ORF">P873_10180</name>
</gene>
<name>A0A091BDD3_9GAMM</name>
<dbReference type="STRING" id="1121013.GCA_000426365_02845"/>
<keyword evidence="2" id="KW-1185">Reference proteome</keyword>
<reference evidence="1 2" key="1">
    <citation type="submission" date="2013-09" db="EMBL/GenBank/DDBJ databases">
        <title>Genome sequencing of Arenimonas composti.</title>
        <authorList>
            <person name="Chen F."/>
            <person name="Wang G."/>
        </authorList>
    </citation>
    <scope>NUCLEOTIDE SEQUENCE [LARGE SCALE GENOMIC DNA]</scope>
    <source>
        <strain evidence="1 2">TR7-09</strain>
    </source>
</reference>
<dbReference type="EMBL" id="AWXU01000033">
    <property type="protein sequence ID" value="KFN49512.1"/>
    <property type="molecule type" value="Genomic_DNA"/>
</dbReference>
<evidence type="ECO:0000313" key="1">
    <source>
        <dbReference type="EMBL" id="KFN49512.1"/>
    </source>
</evidence>
<dbReference type="Proteomes" id="UP000029391">
    <property type="component" value="Unassembled WGS sequence"/>
</dbReference>
<comment type="caution">
    <text evidence="1">The sequence shown here is derived from an EMBL/GenBank/DDBJ whole genome shotgun (WGS) entry which is preliminary data.</text>
</comment>
<protein>
    <submittedName>
        <fullName evidence="1">Uncharacterized protein</fullName>
    </submittedName>
</protein>
<sequence length="92" mass="10062">MVVFAWYDSEQWDELKRVAADSGNLDESFADWCANALRAEREIQAAGHSVMRLLVNVAELEAWCRDQGVANTSSARAQYVAQLASRAAGGEG</sequence>
<accession>A0A091BDD3</accession>
<proteinExistence type="predicted"/>
<dbReference type="AlphaFoldDB" id="A0A091BDD3"/>
<evidence type="ECO:0000313" key="2">
    <source>
        <dbReference type="Proteomes" id="UP000029391"/>
    </source>
</evidence>
<dbReference type="eggNOG" id="ENOG5033I30">
    <property type="taxonomic scope" value="Bacteria"/>
</dbReference>